<organism evidence="2 3">
    <name type="scientific">Eumeta variegata</name>
    <name type="common">Bagworm moth</name>
    <name type="synonym">Eumeta japonica</name>
    <dbReference type="NCBI Taxonomy" id="151549"/>
    <lineage>
        <taxon>Eukaryota</taxon>
        <taxon>Metazoa</taxon>
        <taxon>Ecdysozoa</taxon>
        <taxon>Arthropoda</taxon>
        <taxon>Hexapoda</taxon>
        <taxon>Insecta</taxon>
        <taxon>Pterygota</taxon>
        <taxon>Neoptera</taxon>
        <taxon>Endopterygota</taxon>
        <taxon>Lepidoptera</taxon>
        <taxon>Glossata</taxon>
        <taxon>Ditrysia</taxon>
        <taxon>Tineoidea</taxon>
        <taxon>Psychidae</taxon>
        <taxon>Oiketicinae</taxon>
        <taxon>Eumeta</taxon>
    </lineage>
</organism>
<dbReference type="AlphaFoldDB" id="A0A4C1YTI8"/>
<gene>
    <name evidence="2" type="ORF">EVAR_50530_1</name>
</gene>
<evidence type="ECO:0000313" key="3">
    <source>
        <dbReference type="Proteomes" id="UP000299102"/>
    </source>
</evidence>
<reference evidence="2 3" key="1">
    <citation type="journal article" date="2019" name="Commun. Biol.">
        <title>The bagworm genome reveals a unique fibroin gene that provides high tensile strength.</title>
        <authorList>
            <person name="Kono N."/>
            <person name="Nakamura H."/>
            <person name="Ohtoshi R."/>
            <person name="Tomita M."/>
            <person name="Numata K."/>
            <person name="Arakawa K."/>
        </authorList>
    </citation>
    <scope>NUCLEOTIDE SEQUENCE [LARGE SCALE GENOMIC DNA]</scope>
</reference>
<evidence type="ECO:0000313" key="2">
    <source>
        <dbReference type="EMBL" id="GBP77635.1"/>
    </source>
</evidence>
<feature type="region of interest" description="Disordered" evidence="1">
    <location>
        <begin position="132"/>
        <end position="296"/>
    </location>
</feature>
<proteinExistence type="predicted"/>
<keyword evidence="3" id="KW-1185">Reference proteome</keyword>
<name>A0A4C1YTI8_EUMVA</name>
<comment type="caution">
    <text evidence="2">The sequence shown here is derived from an EMBL/GenBank/DDBJ whole genome shotgun (WGS) entry which is preliminary data.</text>
</comment>
<dbReference type="Proteomes" id="UP000299102">
    <property type="component" value="Unassembled WGS sequence"/>
</dbReference>
<feature type="compositionally biased region" description="Polar residues" evidence="1">
    <location>
        <begin position="189"/>
        <end position="212"/>
    </location>
</feature>
<evidence type="ECO:0000256" key="1">
    <source>
        <dbReference type="SAM" id="MobiDB-lite"/>
    </source>
</evidence>
<protein>
    <submittedName>
        <fullName evidence="2">Uncharacterized protein</fullName>
    </submittedName>
</protein>
<dbReference type="EMBL" id="BGZK01001340">
    <property type="protein sequence ID" value="GBP77635.1"/>
    <property type="molecule type" value="Genomic_DNA"/>
</dbReference>
<feature type="compositionally biased region" description="Polar residues" evidence="1">
    <location>
        <begin position="243"/>
        <end position="253"/>
    </location>
</feature>
<sequence>MLLLINTKAFESNGASGKIVLTTFLDVLILALEAAYENLELKPSGADVSERLIRCWYIGAPRADDSAARPDAQRLTHTHILCIINIHRVHAHRTARFTLLYLELRVLEESQWLELKDWRVNAEVMILTLDHGVPRPAPTQAPPREALHPASAAVASDCSGETRAAEVLAPSDDRNTIEDPLPSLAKNGRVNSETTNDLEPGDYSSSGSSWAPDQQSSSDSESEETKRKEQPRPTLKPKPALSTRRTPNRSAITTKCADENKMLKLQMQKKQRQKTQEASAADKDLQKGAAAEVTSE</sequence>
<accession>A0A4C1YTI8</accession>